<evidence type="ECO:0000313" key="3">
    <source>
        <dbReference type="Proteomes" id="UP000037175"/>
    </source>
</evidence>
<evidence type="ECO:0000313" key="2">
    <source>
        <dbReference type="EMBL" id="KNZ68885.1"/>
    </source>
</evidence>
<protein>
    <submittedName>
        <fullName evidence="2">Uncharacterized protein</fullName>
    </submittedName>
</protein>
<name>A0A0L6W025_9FIRM</name>
<sequence length="112" mass="12389">MGLFTWLQKLASRPIRSYDRAGPSATNKDKATVTLPCLEISLERNYKSVVPHEVSIFVPRAEFRKVTEEAGKKTSWEVILNSITIVHAPRHIPLGGSPQHAKAKEKPTSQGG</sequence>
<accession>A0A0L6W025</accession>
<dbReference type="AlphaFoldDB" id="A0A0L6W025"/>
<organism evidence="2 3">
    <name type="scientific">Thermincola ferriacetica</name>
    <dbReference type="NCBI Taxonomy" id="281456"/>
    <lineage>
        <taxon>Bacteria</taxon>
        <taxon>Bacillati</taxon>
        <taxon>Bacillota</taxon>
        <taxon>Clostridia</taxon>
        <taxon>Eubacteriales</taxon>
        <taxon>Thermincolaceae</taxon>
        <taxon>Thermincola</taxon>
    </lineage>
</organism>
<reference evidence="3" key="1">
    <citation type="submission" date="2015-07" db="EMBL/GenBank/DDBJ databases">
        <title>Complete Genome of Thermincola ferriacetica strain Z-0001T.</title>
        <authorList>
            <person name="Lusk B."/>
            <person name="Badalamenti J.P."/>
            <person name="Parameswaran P."/>
            <person name="Bond D.R."/>
            <person name="Torres C.I."/>
        </authorList>
    </citation>
    <scope>NUCLEOTIDE SEQUENCE [LARGE SCALE GENOMIC DNA]</scope>
    <source>
        <strain evidence="3">Z-0001</strain>
    </source>
</reference>
<gene>
    <name evidence="2" type="ORF">Tfer_2500</name>
</gene>
<evidence type="ECO:0000256" key="1">
    <source>
        <dbReference type="SAM" id="MobiDB-lite"/>
    </source>
</evidence>
<dbReference type="RefSeq" id="WP_052218609.1">
    <property type="nucleotide sequence ID" value="NZ_LGTE01000020.1"/>
</dbReference>
<dbReference type="EMBL" id="LGTE01000020">
    <property type="protein sequence ID" value="KNZ68885.1"/>
    <property type="molecule type" value="Genomic_DNA"/>
</dbReference>
<proteinExistence type="predicted"/>
<keyword evidence="3" id="KW-1185">Reference proteome</keyword>
<feature type="compositionally biased region" description="Basic and acidic residues" evidence="1">
    <location>
        <begin position="102"/>
        <end position="112"/>
    </location>
</feature>
<dbReference type="Proteomes" id="UP000037175">
    <property type="component" value="Unassembled WGS sequence"/>
</dbReference>
<feature type="region of interest" description="Disordered" evidence="1">
    <location>
        <begin position="91"/>
        <end position="112"/>
    </location>
</feature>
<comment type="caution">
    <text evidence="2">The sequence shown here is derived from an EMBL/GenBank/DDBJ whole genome shotgun (WGS) entry which is preliminary data.</text>
</comment>